<keyword evidence="1" id="KW-0732">Signal</keyword>
<gene>
    <name evidence="2" type="ORF">SK128_000686</name>
</gene>
<dbReference type="Gene3D" id="3.10.100.10">
    <property type="entry name" value="Mannose-Binding Protein A, subunit A"/>
    <property type="match status" value="1"/>
</dbReference>
<dbReference type="AlphaFoldDB" id="A0AAN9A6X8"/>
<feature type="chain" id="PRO_5042838519" evidence="1">
    <location>
        <begin position="20"/>
        <end position="216"/>
    </location>
</feature>
<protein>
    <submittedName>
        <fullName evidence="2">Uncharacterized protein</fullName>
    </submittedName>
</protein>
<proteinExistence type="predicted"/>
<dbReference type="SUPFAM" id="SSF56436">
    <property type="entry name" value="C-type lectin-like"/>
    <property type="match status" value="1"/>
</dbReference>
<evidence type="ECO:0000313" key="3">
    <source>
        <dbReference type="Proteomes" id="UP001381693"/>
    </source>
</evidence>
<dbReference type="EMBL" id="JAXCGZ010003828">
    <property type="protein sequence ID" value="KAK7083016.1"/>
    <property type="molecule type" value="Genomic_DNA"/>
</dbReference>
<dbReference type="InterPro" id="IPR016187">
    <property type="entry name" value="CTDL_fold"/>
</dbReference>
<evidence type="ECO:0000313" key="2">
    <source>
        <dbReference type="EMBL" id="KAK7083016.1"/>
    </source>
</evidence>
<dbReference type="Proteomes" id="UP001381693">
    <property type="component" value="Unassembled WGS sequence"/>
</dbReference>
<sequence length="216" mass="24185">MKFFWKEFLILCCIPWALCTLQVTEYVRTFDTPYGVSDYIDLHASSIPDCARNCNRNPQCQGFVMLTNQDFPCKILVGFLGTKVIPAPYVEAYVTSTYNGVQHVFRNGYFSWDTALAFCQSLGMTMVSYPDTEEKKNWLKAISKNRVFIGALKTASTPTDIYDINTNALLTVAWAPGSPVDPSRLGIGLSYNGFDDVTQNYVFAIKILTTVCQPAT</sequence>
<dbReference type="CDD" id="cd00037">
    <property type="entry name" value="CLECT"/>
    <property type="match status" value="1"/>
</dbReference>
<organism evidence="2 3">
    <name type="scientific">Halocaridina rubra</name>
    <name type="common">Hawaiian red shrimp</name>
    <dbReference type="NCBI Taxonomy" id="373956"/>
    <lineage>
        <taxon>Eukaryota</taxon>
        <taxon>Metazoa</taxon>
        <taxon>Ecdysozoa</taxon>
        <taxon>Arthropoda</taxon>
        <taxon>Crustacea</taxon>
        <taxon>Multicrustacea</taxon>
        <taxon>Malacostraca</taxon>
        <taxon>Eumalacostraca</taxon>
        <taxon>Eucarida</taxon>
        <taxon>Decapoda</taxon>
        <taxon>Pleocyemata</taxon>
        <taxon>Caridea</taxon>
        <taxon>Atyoidea</taxon>
        <taxon>Atyidae</taxon>
        <taxon>Halocaridina</taxon>
    </lineage>
</organism>
<comment type="caution">
    <text evidence="2">The sequence shown here is derived from an EMBL/GenBank/DDBJ whole genome shotgun (WGS) entry which is preliminary data.</text>
</comment>
<evidence type="ECO:0000256" key="1">
    <source>
        <dbReference type="SAM" id="SignalP"/>
    </source>
</evidence>
<accession>A0AAN9A6X8</accession>
<keyword evidence="3" id="KW-1185">Reference proteome</keyword>
<dbReference type="InterPro" id="IPR016186">
    <property type="entry name" value="C-type_lectin-like/link_sf"/>
</dbReference>
<reference evidence="2 3" key="1">
    <citation type="submission" date="2023-11" db="EMBL/GenBank/DDBJ databases">
        <title>Halocaridina rubra genome assembly.</title>
        <authorList>
            <person name="Smith C."/>
        </authorList>
    </citation>
    <scope>NUCLEOTIDE SEQUENCE [LARGE SCALE GENOMIC DNA]</scope>
    <source>
        <strain evidence="2">EP-1</strain>
        <tissue evidence="2">Whole</tissue>
    </source>
</reference>
<feature type="signal peptide" evidence="1">
    <location>
        <begin position="1"/>
        <end position="19"/>
    </location>
</feature>
<name>A0AAN9A6X8_HALRR</name>